<feature type="transmembrane region" description="Helical" evidence="2">
    <location>
        <begin position="694"/>
        <end position="713"/>
    </location>
</feature>
<evidence type="ECO:0000256" key="1">
    <source>
        <dbReference type="SAM" id="MobiDB-lite"/>
    </source>
</evidence>
<accession>A0AB34JC23</accession>
<feature type="compositionally biased region" description="Polar residues" evidence="1">
    <location>
        <begin position="1209"/>
        <end position="1221"/>
    </location>
</feature>
<dbReference type="PANTHER" id="PTHR11319">
    <property type="entry name" value="G PROTEIN-COUPLED RECEPTOR-RELATED"/>
    <property type="match status" value="1"/>
</dbReference>
<dbReference type="InterPro" id="IPR035897">
    <property type="entry name" value="Toll_tir_struct_dom_sf"/>
</dbReference>
<feature type="transmembrane region" description="Helical" evidence="2">
    <location>
        <begin position="765"/>
        <end position="787"/>
    </location>
</feature>
<dbReference type="AlphaFoldDB" id="A0AB34JC23"/>
<feature type="region of interest" description="Disordered" evidence="1">
    <location>
        <begin position="1174"/>
        <end position="1221"/>
    </location>
</feature>
<keyword evidence="2" id="KW-0472">Membrane</keyword>
<evidence type="ECO:0000259" key="3">
    <source>
        <dbReference type="Pfam" id="PF06011"/>
    </source>
</evidence>
<dbReference type="EMBL" id="JBGBPQ010000010">
    <property type="protein sequence ID" value="KAL1519230.1"/>
    <property type="molecule type" value="Genomic_DNA"/>
</dbReference>
<comment type="caution">
    <text evidence="4">The sequence shown here is derived from an EMBL/GenBank/DDBJ whole genome shotgun (WGS) entry which is preliminary data.</text>
</comment>
<feature type="transmembrane region" description="Helical" evidence="2">
    <location>
        <begin position="725"/>
        <end position="745"/>
    </location>
</feature>
<name>A0AB34JC23_PRYPA</name>
<dbReference type="PANTHER" id="PTHR11319:SF35">
    <property type="entry name" value="OUTER MEMBRANE PROTEIN PMPC-RELATED"/>
    <property type="match status" value="1"/>
</dbReference>
<evidence type="ECO:0000313" key="4">
    <source>
        <dbReference type="EMBL" id="KAL1519230.1"/>
    </source>
</evidence>
<dbReference type="Proteomes" id="UP001515480">
    <property type="component" value="Unassembled WGS sequence"/>
</dbReference>
<feature type="transmembrane region" description="Helical" evidence="2">
    <location>
        <begin position="512"/>
        <end position="538"/>
    </location>
</feature>
<feature type="transmembrane region" description="Helical" evidence="2">
    <location>
        <begin position="654"/>
        <end position="674"/>
    </location>
</feature>
<sequence length="1221" mass="136098">MKMAIELGKAVLIVVLPGQRFGPTKEGKRTASFPENAFNPAWTPFVPEVKPAFADIAVTWHNDHETASLSQFLRRLHTMYKHVNNGASLYDVKLVHMELVKQEELELEKVRNSVMPGGPMQWDWKEKVFDQFLSHKITDAKDIVLTWYNAMSACGFNPFLDRMSLDRVENIPLYVKQTCSFIIAVTSHLYESYWCMVELMNAVDLHAEKQIQILLVPIEGEQWPASLTDSEAGVVDWPPIPEVCKNLDKWFPEVLEQQRDDKGIAIPDTTLFRIEQLYAYGSFTQERLVHHTLIHYKSFERLLLARCGVSIATKKILDEICANGGTALADKAAALYGLVAEANALHKQLGSQMSFVVVHDFHKAELSINEVFNEKVTTTLTPQQFISKAMVLRSETDHLRAATTAISANLLEQWQLIAMHSPDATYELDIASEENMGYLVGVFGAAQQVFKILISFFQINTAFLQVFPTVSVAWPASFTEMMSPILMVLEPVGAFFDTFSSLLITFEYVQVTFVFVLGSLALIVWFVLIYLFFTKLLCRTTMTERHKAQFLDYTIFSCVLMIFLLYPSLSVRTLRLYQYNTYGSHTLLAADLRLRYEDLFISRMVGLIFIFGFILGVPVLAYIALFNVAGPGRRNVDAMYHKLDERRAEMDRRYARRMGILFTKYVPSCWWWEVFDLTRKLFLTSVIVFIETGSVLQVWVGIFISLFALLMTVQFRPFVNWKLDLLNFSSQFCTLLTLIGALGFHKDSSEGGLTQLRFLMPSGLIALQLAPSAIGVVVVTSFVYEIYDKRRQKKKKLEDAPAALKDEPPKSSRYSSAWFHDSERELKMPHFMRSPHFSRRKGMRSSSTLSKLHFNSRNRGSTRSSDEQNHPVTSSRMSQLLRFTGRASSSDTIRRSSAEDSDEPEPAKPPVKFSTMMRAAMEEHKAQLARLQEELDEESEKASGAAPSAACSPSCCVASAPTLDEGSEASDLSFSARAAQHVANAKDDITREASDTAARAVPSAITTCKGVSNEMEVPVPLASDGLQGSDGSQLYPSDKGPDVRCKEITGRESSTDSVSLAASTSSGTRHSDESSSSQPSCHNEDNNTSSDPAEVEADPVLSSRAASLEISSTRLPPVTLNAARRAAAKKVARDQRLSSATAACGCGSYPSLERESTPGDVVLEGSTAFASAEHRSLARSSDTGLSMSVPSAGRVNMRRAQGLPMLQHANPTQTRQNKNQK</sequence>
<feature type="transmembrane region" description="Helical" evidence="2">
    <location>
        <begin position="550"/>
        <end position="569"/>
    </location>
</feature>
<organism evidence="4 5">
    <name type="scientific">Prymnesium parvum</name>
    <name type="common">Toxic golden alga</name>
    <dbReference type="NCBI Taxonomy" id="97485"/>
    <lineage>
        <taxon>Eukaryota</taxon>
        <taxon>Haptista</taxon>
        <taxon>Haptophyta</taxon>
        <taxon>Prymnesiophyceae</taxon>
        <taxon>Prymnesiales</taxon>
        <taxon>Prymnesiaceae</taxon>
        <taxon>Prymnesium</taxon>
    </lineage>
</organism>
<dbReference type="SUPFAM" id="SSF52200">
    <property type="entry name" value="Toll/Interleukin receptor TIR domain"/>
    <property type="match status" value="1"/>
</dbReference>
<proteinExistence type="predicted"/>
<dbReference type="Gene3D" id="3.40.50.10140">
    <property type="entry name" value="Toll/interleukin-1 receptor homology (TIR) domain"/>
    <property type="match status" value="1"/>
</dbReference>
<evidence type="ECO:0000256" key="2">
    <source>
        <dbReference type="SAM" id="Phobius"/>
    </source>
</evidence>
<dbReference type="InterPro" id="IPR010308">
    <property type="entry name" value="TRP_C"/>
</dbReference>
<feature type="domain" description="TRP C-terminal" evidence="3">
    <location>
        <begin position="511"/>
        <end position="793"/>
    </location>
</feature>
<dbReference type="Pfam" id="PF06011">
    <property type="entry name" value="TRP"/>
    <property type="match status" value="1"/>
</dbReference>
<protein>
    <recommendedName>
        <fullName evidence="3">TRP C-terminal domain-containing protein</fullName>
    </recommendedName>
</protein>
<reference evidence="4 5" key="1">
    <citation type="journal article" date="2024" name="Science">
        <title>Giant polyketide synthase enzymes in the biosynthesis of giant marine polyether toxins.</title>
        <authorList>
            <person name="Fallon T.R."/>
            <person name="Shende V.V."/>
            <person name="Wierzbicki I.H."/>
            <person name="Pendleton A.L."/>
            <person name="Watervoot N.F."/>
            <person name="Auber R.P."/>
            <person name="Gonzalez D.J."/>
            <person name="Wisecaver J.H."/>
            <person name="Moore B.S."/>
        </authorList>
    </citation>
    <scope>NUCLEOTIDE SEQUENCE [LARGE SCALE GENOMIC DNA]</scope>
    <source>
        <strain evidence="4 5">12B1</strain>
    </source>
</reference>
<keyword evidence="2" id="KW-1133">Transmembrane helix</keyword>
<feature type="region of interest" description="Disordered" evidence="1">
    <location>
        <begin position="932"/>
        <end position="954"/>
    </location>
</feature>
<feature type="compositionally biased region" description="Low complexity" evidence="1">
    <location>
        <begin position="942"/>
        <end position="954"/>
    </location>
</feature>
<feature type="region of interest" description="Disordered" evidence="1">
    <location>
        <begin position="830"/>
        <end position="910"/>
    </location>
</feature>
<feature type="compositionally biased region" description="Polar residues" evidence="1">
    <location>
        <begin position="1178"/>
        <end position="1189"/>
    </location>
</feature>
<evidence type="ECO:0000313" key="5">
    <source>
        <dbReference type="Proteomes" id="UP001515480"/>
    </source>
</evidence>
<feature type="compositionally biased region" description="Basic and acidic residues" evidence="1">
    <location>
        <begin position="1039"/>
        <end position="1054"/>
    </location>
</feature>
<feature type="transmembrane region" description="Helical" evidence="2">
    <location>
        <begin position="600"/>
        <end position="625"/>
    </location>
</feature>
<feature type="compositionally biased region" description="Polar residues" evidence="1">
    <location>
        <begin position="1055"/>
        <end position="1091"/>
    </location>
</feature>
<feature type="compositionally biased region" description="Polar residues" evidence="1">
    <location>
        <begin position="844"/>
        <end position="863"/>
    </location>
</feature>
<gene>
    <name evidence="4" type="ORF">AB1Y20_003489</name>
</gene>
<keyword evidence="5" id="KW-1185">Reference proteome</keyword>
<keyword evidence="2" id="KW-0812">Transmembrane</keyword>
<feature type="region of interest" description="Disordered" evidence="1">
    <location>
        <begin position="1007"/>
        <end position="1117"/>
    </location>
</feature>